<proteinExistence type="predicted"/>
<reference evidence="3" key="1">
    <citation type="submission" date="2016-03" db="EMBL/GenBank/DDBJ databases">
        <title>Mechanisms controlling the formation of the plant cell surface in tip-growing cells are functionally conserved among land plants.</title>
        <authorList>
            <person name="Honkanen S."/>
            <person name="Jones V.A."/>
            <person name="Morieri G."/>
            <person name="Champion C."/>
            <person name="Hetherington A.J."/>
            <person name="Kelly S."/>
            <person name="Saint-Marcoux D."/>
            <person name="Proust H."/>
            <person name="Prescott H."/>
            <person name="Dolan L."/>
        </authorList>
    </citation>
    <scope>NUCLEOTIDE SEQUENCE [LARGE SCALE GENOMIC DNA]</scope>
    <source>
        <tissue evidence="3">Whole gametophyte</tissue>
    </source>
</reference>
<feature type="chain" id="PRO_5008052622" evidence="2">
    <location>
        <begin position="17"/>
        <end position="108"/>
    </location>
</feature>
<keyword evidence="4" id="KW-1185">Reference proteome</keyword>
<evidence type="ECO:0000313" key="3">
    <source>
        <dbReference type="EMBL" id="OAE33431.1"/>
    </source>
</evidence>
<gene>
    <name evidence="3" type="ORF">AXG93_2852s1500</name>
</gene>
<feature type="compositionally biased region" description="Acidic residues" evidence="1">
    <location>
        <begin position="46"/>
        <end position="65"/>
    </location>
</feature>
<dbReference type="EMBL" id="LVLJ01000655">
    <property type="protein sequence ID" value="OAE33431.1"/>
    <property type="molecule type" value="Genomic_DNA"/>
</dbReference>
<sequence>MAVVGLWFGIWHLEFASFIHSPVKEETPHERNTAVTSSPSRQFPEASEEEQDEGDEGDGEDEEDAAAGCGCGGRDRSSMTTREKTEGFHLGPENRQQRHAQEQQQQQI</sequence>
<name>A0A176WLC3_MARPO</name>
<dbReference type="Proteomes" id="UP000077202">
    <property type="component" value="Unassembled WGS sequence"/>
</dbReference>
<feature type="signal peptide" evidence="2">
    <location>
        <begin position="1"/>
        <end position="16"/>
    </location>
</feature>
<feature type="region of interest" description="Disordered" evidence="1">
    <location>
        <begin position="22"/>
        <end position="108"/>
    </location>
</feature>
<evidence type="ECO:0000256" key="1">
    <source>
        <dbReference type="SAM" id="MobiDB-lite"/>
    </source>
</evidence>
<accession>A0A176WLC3</accession>
<organism evidence="3 4">
    <name type="scientific">Marchantia polymorpha subsp. ruderalis</name>
    <dbReference type="NCBI Taxonomy" id="1480154"/>
    <lineage>
        <taxon>Eukaryota</taxon>
        <taxon>Viridiplantae</taxon>
        <taxon>Streptophyta</taxon>
        <taxon>Embryophyta</taxon>
        <taxon>Marchantiophyta</taxon>
        <taxon>Marchantiopsida</taxon>
        <taxon>Marchantiidae</taxon>
        <taxon>Marchantiales</taxon>
        <taxon>Marchantiaceae</taxon>
        <taxon>Marchantia</taxon>
    </lineage>
</organism>
<evidence type="ECO:0000313" key="4">
    <source>
        <dbReference type="Proteomes" id="UP000077202"/>
    </source>
</evidence>
<keyword evidence="2" id="KW-0732">Signal</keyword>
<dbReference type="AlphaFoldDB" id="A0A176WLC3"/>
<feature type="compositionally biased region" description="Basic and acidic residues" evidence="1">
    <location>
        <begin position="73"/>
        <end position="87"/>
    </location>
</feature>
<comment type="caution">
    <text evidence="3">The sequence shown here is derived from an EMBL/GenBank/DDBJ whole genome shotgun (WGS) entry which is preliminary data.</text>
</comment>
<feature type="compositionally biased region" description="Basic and acidic residues" evidence="1">
    <location>
        <begin position="22"/>
        <end position="32"/>
    </location>
</feature>
<evidence type="ECO:0000256" key="2">
    <source>
        <dbReference type="SAM" id="SignalP"/>
    </source>
</evidence>
<protein>
    <submittedName>
        <fullName evidence="3">Uncharacterized protein</fullName>
    </submittedName>
</protein>